<evidence type="ECO:0000313" key="2">
    <source>
        <dbReference type="Proteomes" id="UP000677054"/>
    </source>
</evidence>
<dbReference type="EMBL" id="CAJPEV010005483">
    <property type="protein sequence ID" value="CAG0903206.1"/>
    <property type="molecule type" value="Genomic_DNA"/>
</dbReference>
<reference evidence="1" key="1">
    <citation type="submission" date="2020-11" db="EMBL/GenBank/DDBJ databases">
        <authorList>
            <person name="Tran Van P."/>
        </authorList>
    </citation>
    <scope>NUCLEOTIDE SEQUENCE</scope>
</reference>
<dbReference type="EMBL" id="LR905000">
    <property type="protein sequence ID" value="CAD7253222.1"/>
    <property type="molecule type" value="Genomic_DNA"/>
</dbReference>
<dbReference type="InterPro" id="IPR011029">
    <property type="entry name" value="DEATH-like_dom_sf"/>
</dbReference>
<sequence>MASGKPISDVMLQYQRDLEFIKHDEVLRDLRIGGFIENQEYWQNVKKDVIGKVSFLVENLPSKGDAAFQGFLASLQKHGHNNLASNLRACEEVKTRLIEKWDELLEFLDYAQISGKLVAKGILPAEWEVGLTSAQKRREAILLAVRGRGPYGYQAFLDALSEIGQSFLMEN</sequence>
<proteinExistence type="predicted"/>
<accession>A0A7R9AFU7</accession>
<dbReference type="CDD" id="cd01671">
    <property type="entry name" value="CARD"/>
    <property type="match status" value="2"/>
</dbReference>
<dbReference type="SUPFAM" id="SSF47986">
    <property type="entry name" value="DEATH domain"/>
    <property type="match status" value="2"/>
</dbReference>
<keyword evidence="2" id="KW-1185">Reference proteome</keyword>
<gene>
    <name evidence="1" type="ORF">DSTB1V02_LOCUS12972</name>
</gene>
<dbReference type="Gene3D" id="1.10.533.10">
    <property type="entry name" value="Death Domain, Fas"/>
    <property type="match status" value="2"/>
</dbReference>
<name>A0A7R9AFU7_9CRUS</name>
<protein>
    <submittedName>
        <fullName evidence="1">Uncharacterized protein</fullName>
    </submittedName>
</protein>
<dbReference type="AlphaFoldDB" id="A0A7R9AFU7"/>
<organism evidence="1">
    <name type="scientific">Darwinula stevensoni</name>
    <dbReference type="NCBI Taxonomy" id="69355"/>
    <lineage>
        <taxon>Eukaryota</taxon>
        <taxon>Metazoa</taxon>
        <taxon>Ecdysozoa</taxon>
        <taxon>Arthropoda</taxon>
        <taxon>Crustacea</taxon>
        <taxon>Oligostraca</taxon>
        <taxon>Ostracoda</taxon>
        <taxon>Podocopa</taxon>
        <taxon>Podocopida</taxon>
        <taxon>Darwinulocopina</taxon>
        <taxon>Darwinuloidea</taxon>
        <taxon>Darwinulidae</taxon>
        <taxon>Darwinula</taxon>
    </lineage>
</organism>
<evidence type="ECO:0000313" key="1">
    <source>
        <dbReference type="EMBL" id="CAD7253222.1"/>
    </source>
</evidence>
<dbReference type="Proteomes" id="UP000677054">
    <property type="component" value="Unassembled WGS sequence"/>
</dbReference>